<name>A0ABY4YHV9_9MICO</name>
<evidence type="ECO:0000313" key="4">
    <source>
        <dbReference type="Proteomes" id="UP001056535"/>
    </source>
</evidence>
<evidence type="ECO:0000256" key="2">
    <source>
        <dbReference type="SAM" id="Phobius"/>
    </source>
</evidence>
<dbReference type="Pfam" id="PF19516">
    <property type="entry name" value="DUF6049"/>
    <property type="match status" value="2"/>
</dbReference>
<feature type="compositionally biased region" description="Low complexity" evidence="1">
    <location>
        <begin position="326"/>
        <end position="337"/>
    </location>
</feature>
<evidence type="ECO:0000256" key="1">
    <source>
        <dbReference type="SAM" id="MobiDB-lite"/>
    </source>
</evidence>
<protein>
    <submittedName>
        <fullName evidence="3">DUF6049 family protein</fullName>
    </submittedName>
</protein>
<feature type="compositionally biased region" description="Low complexity" evidence="1">
    <location>
        <begin position="293"/>
        <end position="302"/>
    </location>
</feature>
<feature type="transmembrane region" description="Helical" evidence="2">
    <location>
        <begin position="805"/>
        <end position="823"/>
    </location>
</feature>
<evidence type="ECO:0000313" key="3">
    <source>
        <dbReference type="EMBL" id="USQ76342.1"/>
    </source>
</evidence>
<reference evidence="3" key="1">
    <citation type="submission" date="2022-06" db="EMBL/GenBank/DDBJ databases">
        <title>Ornithinimicrobium JY.X270.</title>
        <authorList>
            <person name="Huang Y."/>
        </authorList>
    </citation>
    <scope>NUCLEOTIDE SEQUENCE</scope>
    <source>
        <strain evidence="3">JY.X270</strain>
    </source>
</reference>
<sequence length="849" mass="87673">MAPPAASPPGPLLTFTRTALVLPYAVLLAALLLAVTVVAPPGWLASRAAAAEDPVVLVQLDDVDPLIAGPGVEVRLTGSITNAGPAPVAVDSIRVSTAYRGLDTRGEVQRWASEGLDPTPILLGEDGIGATVMPGSRVRFFVDIPPAALDPGFQFATLPVRIDVIAQAGAGGEEPPPLPGGELRTFLPWQAAEADQFNPVDIAWVAPLTLPAGEDLVDPDESTRDAAWDPVIGPASRTAALLDGLADTSATFMIDPALLNPLNPVASLTEVVVLPGADGPESEPTPQAPETPPAATAEPAPTGQESSRGSDDSGGGATGGDGSDGTTGDDAVGTADSSAGADSGPIAPDEAETTSVSPEDPLETPEPVIPPTPVTMLQSVQELRQRIAELPQDRVWWLPVGDTDTGALLELDAAPESIAALVARPPAQPLPTPGRTDMAWPLGPGFDNADVQTLRAVWAQAGGATGADRATGADAADARLHGLILPSAALADSPLTERAVRQHASGSLLIGYDERLSGLAAAGGPEGDGRTVQRFLAETMAIYQEQPAMDRSTVVAIPRSVAPTAATLQALTEAVDSAPWLTDTSVEDLMASADGDDPVAVRPVEAQDPATGVGTAATTGDLTAYSLPGASPLTSERITRVEDVRSDVVAATEVVPGTEEARETWLRALDQQYSARWRQGGEQWAEPVETAAGLATEVLTGVRINPTTINFLADEGVIRITVVNELPLPVEGLRMTVSPGNARLRILAQPEPITIGPESRATVQFRARAVAAGQVPLNTSLSTPNGTPVGEMEKTQVRVQPTGVWIYWLLGGVAGVILVLGLVRALRPSRGPKSTPHSKETPGSDLETT</sequence>
<keyword evidence="2" id="KW-0472">Membrane</keyword>
<dbReference type="RefSeq" id="WP_252621037.1">
    <property type="nucleotide sequence ID" value="NZ_CP099490.1"/>
</dbReference>
<dbReference type="EMBL" id="CP099490">
    <property type="protein sequence ID" value="USQ76342.1"/>
    <property type="molecule type" value="Genomic_DNA"/>
</dbReference>
<keyword evidence="2" id="KW-1133">Transmembrane helix</keyword>
<feature type="region of interest" description="Disordered" evidence="1">
    <location>
        <begin position="828"/>
        <end position="849"/>
    </location>
</feature>
<feature type="compositionally biased region" description="Gly residues" evidence="1">
    <location>
        <begin position="312"/>
        <end position="325"/>
    </location>
</feature>
<feature type="region of interest" description="Disordered" evidence="1">
    <location>
        <begin position="275"/>
        <end position="372"/>
    </location>
</feature>
<dbReference type="InterPro" id="IPR046112">
    <property type="entry name" value="DUF6049"/>
</dbReference>
<organism evidence="3 4">
    <name type="scientific">Ornithinimicrobium cryptoxanthini</name>
    <dbReference type="NCBI Taxonomy" id="2934161"/>
    <lineage>
        <taxon>Bacteria</taxon>
        <taxon>Bacillati</taxon>
        <taxon>Actinomycetota</taxon>
        <taxon>Actinomycetes</taxon>
        <taxon>Micrococcales</taxon>
        <taxon>Ornithinimicrobiaceae</taxon>
        <taxon>Ornithinimicrobium</taxon>
    </lineage>
</organism>
<dbReference type="Proteomes" id="UP001056535">
    <property type="component" value="Chromosome"/>
</dbReference>
<keyword evidence="2" id="KW-0812">Transmembrane</keyword>
<keyword evidence="4" id="KW-1185">Reference proteome</keyword>
<accession>A0ABY4YHV9</accession>
<proteinExistence type="predicted"/>
<gene>
    <name evidence="3" type="ORF">NF557_17425</name>
</gene>